<keyword evidence="2" id="KW-1185">Reference proteome</keyword>
<comment type="caution">
    <text evidence="1">The sequence shown here is derived from an EMBL/GenBank/DDBJ whole genome shotgun (WGS) entry which is preliminary data.</text>
</comment>
<dbReference type="EMBL" id="CM042891">
    <property type="protein sequence ID" value="KAI4302157.1"/>
    <property type="molecule type" value="Genomic_DNA"/>
</dbReference>
<evidence type="ECO:0000313" key="2">
    <source>
        <dbReference type="Proteomes" id="UP001057402"/>
    </source>
</evidence>
<accession>A0ACB9KXM9</accession>
<proteinExistence type="predicted"/>
<organism evidence="1 2">
    <name type="scientific">Melastoma candidum</name>
    <dbReference type="NCBI Taxonomy" id="119954"/>
    <lineage>
        <taxon>Eukaryota</taxon>
        <taxon>Viridiplantae</taxon>
        <taxon>Streptophyta</taxon>
        <taxon>Embryophyta</taxon>
        <taxon>Tracheophyta</taxon>
        <taxon>Spermatophyta</taxon>
        <taxon>Magnoliopsida</taxon>
        <taxon>eudicotyledons</taxon>
        <taxon>Gunneridae</taxon>
        <taxon>Pentapetalae</taxon>
        <taxon>rosids</taxon>
        <taxon>malvids</taxon>
        <taxon>Myrtales</taxon>
        <taxon>Melastomataceae</taxon>
        <taxon>Melastomatoideae</taxon>
        <taxon>Melastomateae</taxon>
        <taxon>Melastoma</taxon>
    </lineage>
</organism>
<name>A0ACB9KXM9_9MYRT</name>
<dbReference type="Proteomes" id="UP001057402">
    <property type="component" value="Chromosome 12"/>
</dbReference>
<evidence type="ECO:0000313" key="1">
    <source>
        <dbReference type="EMBL" id="KAI4302157.1"/>
    </source>
</evidence>
<gene>
    <name evidence="1" type="ORF">MLD38_037939</name>
</gene>
<protein>
    <submittedName>
        <fullName evidence="1">Uncharacterized protein</fullName>
    </submittedName>
</protein>
<reference evidence="2" key="1">
    <citation type="journal article" date="2023" name="Front. Plant Sci.">
        <title>Chromosomal-level genome assembly of Melastoma candidum provides insights into trichome evolution.</title>
        <authorList>
            <person name="Zhong Y."/>
            <person name="Wu W."/>
            <person name="Sun C."/>
            <person name="Zou P."/>
            <person name="Liu Y."/>
            <person name="Dai S."/>
            <person name="Zhou R."/>
        </authorList>
    </citation>
    <scope>NUCLEOTIDE SEQUENCE [LARGE SCALE GENOMIC DNA]</scope>
</reference>
<sequence length="138" mass="15789">MDGFRRWLAILVVAAPLMMSDLCCGRPLADYMRFVYKICNGNLDPDQVEFKSCLENIFNFLPNDTVRYGFDFYENSSHGNMPCYTHGVCNMTLSKSDCVRCLETAIKSARGQCGWSIGVQFQLKGCRVRFEKYGFTED</sequence>